<gene>
    <name evidence="1" type="ORF">ACGTZG_00535</name>
    <name evidence="2" type="ORF">HF872_09625</name>
</gene>
<dbReference type="EMBL" id="JBIEKR010000001">
    <property type="protein sequence ID" value="MFG6271673.1"/>
    <property type="molecule type" value="Genomic_DNA"/>
</dbReference>
<reference evidence="2 3" key="1">
    <citation type="submission" date="2020-04" db="EMBL/GenBank/DDBJ databases">
        <authorList>
            <person name="Hitch T.C.A."/>
            <person name="Wylensek D."/>
            <person name="Clavel T."/>
        </authorList>
    </citation>
    <scope>NUCLEOTIDE SEQUENCE [LARGE SCALE GENOMIC DNA]</scope>
    <source>
        <strain evidence="2 3">Oil-RF-744-FAT-WT-6-1</strain>
    </source>
</reference>
<accession>A0A848BZY0</accession>
<dbReference type="OrthoDB" id="9886683at2"/>
<evidence type="ECO:0000313" key="4">
    <source>
        <dbReference type="Proteomes" id="UP001605989"/>
    </source>
</evidence>
<name>A0A848BZY0_9FIRM</name>
<dbReference type="RefSeq" id="WP_113855942.1">
    <property type="nucleotide sequence ID" value="NZ_CP011940.1"/>
</dbReference>
<dbReference type="EMBL" id="JABAFG010000015">
    <property type="protein sequence ID" value="NME28876.1"/>
    <property type="molecule type" value="Genomic_DNA"/>
</dbReference>
<protein>
    <submittedName>
        <fullName evidence="2">Uncharacterized protein</fullName>
    </submittedName>
</protein>
<sequence>MSTRDEKKTILQHWQQLVQVDKEELGDFPRFAVHPLVVTEEEKRNLFRMCMQSAADRDRISKISARYEAYKKAVNRRFAMARYYQEQWDQLDGSKALEGTIHCMYDTNGDVPSGLPSYACVLTRKDLVQSLVQFALGQEGVPGYPARDDREGDVPGFLRAWVTTVYGAGTQEVNLHFIDASLKDD</sequence>
<keyword evidence="4" id="KW-1185">Reference proteome</keyword>
<dbReference type="Proteomes" id="UP001605989">
    <property type="component" value="Unassembled WGS sequence"/>
</dbReference>
<evidence type="ECO:0000313" key="2">
    <source>
        <dbReference type="EMBL" id="NME28876.1"/>
    </source>
</evidence>
<organism evidence="2 3">
    <name type="scientific">Megasphaera hexanoica</name>
    <dbReference type="NCBI Taxonomy" id="1675036"/>
    <lineage>
        <taxon>Bacteria</taxon>
        <taxon>Bacillati</taxon>
        <taxon>Bacillota</taxon>
        <taxon>Negativicutes</taxon>
        <taxon>Veillonellales</taxon>
        <taxon>Veillonellaceae</taxon>
        <taxon>Megasphaera</taxon>
    </lineage>
</organism>
<dbReference type="Proteomes" id="UP000591071">
    <property type="component" value="Unassembled WGS sequence"/>
</dbReference>
<comment type="caution">
    <text evidence="2">The sequence shown here is derived from an EMBL/GenBank/DDBJ whole genome shotgun (WGS) entry which is preliminary data.</text>
</comment>
<dbReference type="KEGG" id="mhw:ACT01_08955"/>
<proteinExistence type="predicted"/>
<dbReference type="AlphaFoldDB" id="A0A848BZY0"/>
<evidence type="ECO:0000313" key="3">
    <source>
        <dbReference type="Proteomes" id="UP000591071"/>
    </source>
</evidence>
<reference evidence="1 4" key="2">
    <citation type="submission" date="2024-10" db="EMBL/GenBank/DDBJ databases">
        <authorList>
            <person name="Sang B.-I."/>
            <person name="Prabhaharan D."/>
        </authorList>
    </citation>
    <scope>NUCLEOTIDE SEQUENCE [LARGE SCALE GENOMIC DNA]</scope>
    <source>
        <strain evidence="1 4">MH</strain>
    </source>
</reference>
<evidence type="ECO:0000313" key="1">
    <source>
        <dbReference type="EMBL" id="MFG6271673.1"/>
    </source>
</evidence>